<comment type="caution">
    <text evidence="1">The sequence shown here is derived from an EMBL/GenBank/DDBJ whole genome shotgun (WGS) entry which is preliminary data.</text>
</comment>
<sequence length="93" mass="10729">TLRRLRRAILTSGVVLIHNSARPHSDVVTQKLLQQFKALFQRRALTNLESLEVRTCGLWSVEFEQSRHSYGAWLCKYLGSARVNRCNGAVWFL</sequence>
<organism evidence="1 2">
    <name type="scientific">Araneus ventricosus</name>
    <name type="common">Orbweaver spider</name>
    <name type="synonym">Epeira ventricosa</name>
    <dbReference type="NCBI Taxonomy" id="182803"/>
    <lineage>
        <taxon>Eukaryota</taxon>
        <taxon>Metazoa</taxon>
        <taxon>Ecdysozoa</taxon>
        <taxon>Arthropoda</taxon>
        <taxon>Chelicerata</taxon>
        <taxon>Arachnida</taxon>
        <taxon>Araneae</taxon>
        <taxon>Araneomorphae</taxon>
        <taxon>Entelegynae</taxon>
        <taxon>Araneoidea</taxon>
        <taxon>Araneidae</taxon>
        <taxon>Araneus</taxon>
    </lineage>
</organism>
<accession>A0A4Y1ZYT5</accession>
<gene>
    <name evidence="1" type="ORF">AVEN_185954_1</name>
</gene>
<dbReference type="EMBL" id="BGPR01154729">
    <property type="protein sequence ID" value="GBL72560.1"/>
    <property type="molecule type" value="Genomic_DNA"/>
</dbReference>
<keyword evidence="2" id="KW-1185">Reference proteome</keyword>
<feature type="non-terminal residue" evidence="1">
    <location>
        <position position="1"/>
    </location>
</feature>
<dbReference type="AlphaFoldDB" id="A0A4Y1ZYT5"/>
<protein>
    <recommendedName>
        <fullName evidence="3">Mos1 transposase HTH domain-containing protein</fullName>
    </recommendedName>
</protein>
<evidence type="ECO:0008006" key="3">
    <source>
        <dbReference type="Google" id="ProtNLM"/>
    </source>
</evidence>
<proteinExistence type="predicted"/>
<name>A0A4Y1ZYT5_ARAVE</name>
<reference evidence="1 2" key="1">
    <citation type="journal article" date="2019" name="Sci. Rep.">
        <title>Orb-weaving spider Araneus ventricosus genome elucidates the spidroin gene catalogue.</title>
        <authorList>
            <person name="Kono N."/>
            <person name="Nakamura H."/>
            <person name="Ohtoshi R."/>
            <person name="Moran D.A.P."/>
            <person name="Shinohara A."/>
            <person name="Yoshida Y."/>
            <person name="Fujiwara M."/>
            <person name="Mori M."/>
            <person name="Tomita M."/>
            <person name="Arakawa K."/>
        </authorList>
    </citation>
    <scope>NUCLEOTIDE SEQUENCE [LARGE SCALE GENOMIC DNA]</scope>
</reference>
<evidence type="ECO:0000313" key="2">
    <source>
        <dbReference type="Proteomes" id="UP000499080"/>
    </source>
</evidence>
<evidence type="ECO:0000313" key="1">
    <source>
        <dbReference type="EMBL" id="GBL72560.1"/>
    </source>
</evidence>
<dbReference type="Proteomes" id="UP000499080">
    <property type="component" value="Unassembled WGS sequence"/>
</dbReference>